<organism evidence="1 2">
    <name type="scientific">Stecheria intestinalis</name>
    <dbReference type="NCBI Taxonomy" id="2606630"/>
    <lineage>
        <taxon>Bacteria</taxon>
        <taxon>Bacillati</taxon>
        <taxon>Bacillota</taxon>
        <taxon>Erysipelotrichia</taxon>
        <taxon>Erysipelotrichales</taxon>
        <taxon>Erysipelotrichaceae</taxon>
        <taxon>Stecheria</taxon>
    </lineage>
</organism>
<accession>A0A7X2NTU1</accession>
<dbReference type="AlphaFoldDB" id="A0A7X2NTU1"/>
<protein>
    <submittedName>
        <fullName evidence="1">Uncharacterized protein</fullName>
    </submittedName>
</protein>
<gene>
    <name evidence="1" type="ORF">FYJ51_09670</name>
</gene>
<dbReference type="Proteomes" id="UP000461880">
    <property type="component" value="Unassembled WGS sequence"/>
</dbReference>
<reference evidence="1 2" key="1">
    <citation type="submission" date="2019-08" db="EMBL/GenBank/DDBJ databases">
        <title>In-depth cultivation of the pig gut microbiome towards novel bacterial diversity and tailored functional studies.</title>
        <authorList>
            <person name="Wylensek D."/>
            <person name="Hitch T.C.A."/>
            <person name="Clavel T."/>
        </authorList>
    </citation>
    <scope>NUCLEOTIDE SEQUENCE [LARGE SCALE GENOMIC DNA]</scope>
    <source>
        <strain evidence="1 2">Oil+RF-744-GAM-WT-6</strain>
    </source>
</reference>
<proteinExistence type="predicted"/>
<sequence>MLTRTGRRLLEEDPEGAARAIAAADQELKEHADLSKDKAQVLKDCWVQKTDMDSAARKLGMKRETVQMWYYRFAMMEMRQAIQECRVS</sequence>
<keyword evidence="2" id="KW-1185">Reference proteome</keyword>
<evidence type="ECO:0000313" key="2">
    <source>
        <dbReference type="Proteomes" id="UP000461880"/>
    </source>
</evidence>
<dbReference type="EMBL" id="VUMN01000024">
    <property type="protein sequence ID" value="MSS59161.1"/>
    <property type="molecule type" value="Genomic_DNA"/>
</dbReference>
<name>A0A7X2NTU1_9FIRM</name>
<dbReference type="RefSeq" id="WP_105304093.1">
    <property type="nucleotide sequence ID" value="NZ_JAQXPC010000016.1"/>
</dbReference>
<comment type="caution">
    <text evidence="1">The sequence shown here is derived from an EMBL/GenBank/DDBJ whole genome shotgun (WGS) entry which is preliminary data.</text>
</comment>
<evidence type="ECO:0000313" key="1">
    <source>
        <dbReference type="EMBL" id="MSS59161.1"/>
    </source>
</evidence>